<organism evidence="1 2">
    <name type="scientific">Phascolomyces articulosus</name>
    <dbReference type="NCBI Taxonomy" id="60185"/>
    <lineage>
        <taxon>Eukaryota</taxon>
        <taxon>Fungi</taxon>
        <taxon>Fungi incertae sedis</taxon>
        <taxon>Mucoromycota</taxon>
        <taxon>Mucoromycotina</taxon>
        <taxon>Mucoromycetes</taxon>
        <taxon>Mucorales</taxon>
        <taxon>Lichtheimiaceae</taxon>
        <taxon>Phascolomyces</taxon>
    </lineage>
</organism>
<dbReference type="AlphaFoldDB" id="A0AAD5KQH9"/>
<accession>A0AAD5KQH9</accession>
<dbReference type="EMBL" id="JAIXMP010000001">
    <property type="protein sequence ID" value="KAI9278197.1"/>
    <property type="molecule type" value="Genomic_DNA"/>
</dbReference>
<feature type="non-terminal residue" evidence="1">
    <location>
        <position position="168"/>
    </location>
</feature>
<proteinExistence type="predicted"/>
<feature type="non-terminal residue" evidence="1">
    <location>
        <position position="1"/>
    </location>
</feature>
<comment type="caution">
    <text evidence="1">The sequence shown here is derived from an EMBL/GenBank/DDBJ whole genome shotgun (WGS) entry which is preliminary data.</text>
</comment>
<keyword evidence="2" id="KW-1185">Reference proteome</keyword>
<dbReference type="Proteomes" id="UP001209540">
    <property type="component" value="Unassembled WGS sequence"/>
</dbReference>
<evidence type="ECO:0000313" key="1">
    <source>
        <dbReference type="EMBL" id="KAI9278197.1"/>
    </source>
</evidence>
<gene>
    <name evidence="1" type="ORF">BDA99DRAFT_416181</name>
</gene>
<evidence type="ECO:0000313" key="2">
    <source>
        <dbReference type="Proteomes" id="UP001209540"/>
    </source>
</evidence>
<reference evidence="1" key="1">
    <citation type="journal article" date="2022" name="IScience">
        <title>Evolution of zygomycete secretomes and the origins of terrestrial fungal ecologies.</title>
        <authorList>
            <person name="Chang Y."/>
            <person name="Wang Y."/>
            <person name="Mondo S."/>
            <person name="Ahrendt S."/>
            <person name="Andreopoulos W."/>
            <person name="Barry K."/>
            <person name="Beard J."/>
            <person name="Benny G.L."/>
            <person name="Blankenship S."/>
            <person name="Bonito G."/>
            <person name="Cuomo C."/>
            <person name="Desiro A."/>
            <person name="Gervers K.A."/>
            <person name="Hundley H."/>
            <person name="Kuo A."/>
            <person name="LaButti K."/>
            <person name="Lang B.F."/>
            <person name="Lipzen A."/>
            <person name="O'Donnell K."/>
            <person name="Pangilinan J."/>
            <person name="Reynolds N."/>
            <person name="Sandor L."/>
            <person name="Smith M.E."/>
            <person name="Tsang A."/>
            <person name="Grigoriev I.V."/>
            <person name="Stajich J.E."/>
            <person name="Spatafora J.W."/>
        </authorList>
    </citation>
    <scope>NUCLEOTIDE SEQUENCE</scope>
    <source>
        <strain evidence="1">RSA 2281</strain>
    </source>
</reference>
<reference evidence="1" key="2">
    <citation type="submission" date="2023-02" db="EMBL/GenBank/DDBJ databases">
        <authorList>
            <consortium name="DOE Joint Genome Institute"/>
            <person name="Mondo S.J."/>
            <person name="Chang Y."/>
            <person name="Wang Y."/>
            <person name="Ahrendt S."/>
            <person name="Andreopoulos W."/>
            <person name="Barry K."/>
            <person name="Beard J."/>
            <person name="Benny G.L."/>
            <person name="Blankenship S."/>
            <person name="Bonito G."/>
            <person name="Cuomo C."/>
            <person name="Desiro A."/>
            <person name="Gervers K.A."/>
            <person name="Hundley H."/>
            <person name="Kuo A."/>
            <person name="LaButti K."/>
            <person name="Lang B.F."/>
            <person name="Lipzen A."/>
            <person name="O'Donnell K."/>
            <person name="Pangilinan J."/>
            <person name="Reynolds N."/>
            <person name="Sandor L."/>
            <person name="Smith M.W."/>
            <person name="Tsang A."/>
            <person name="Grigoriev I.V."/>
            <person name="Stajich J.E."/>
            <person name="Spatafora J.W."/>
        </authorList>
    </citation>
    <scope>NUCLEOTIDE SEQUENCE</scope>
    <source>
        <strain evidence="1">RSA 2281</strain>
    </source>
</reference>
<name>A0AAD5KQH9_9FUNG</name>
<protein>
    <submittedName>
        <fullName evidence="1">Uncharacterized protein</fullName>
    </submittedName>
</protein>
<sequence>PPPLDEELPPTKRELIAGHVRSMVIAFFRFASKGNNWALIINLLHHLWGARKLITSKNNRKYYLKQIREAQPMAREVVRASVGAMHLTFATLTGLALKHRRMSTDRSTLLVLTLAAIGQAWVYAASSWKSGSKYTMKTLRRSGILDALIFTVSSIAFSKTVRRSGRLL</sequence>